<protein>
    <submittedName>
        <fullName evidence="4">Putative DNA helicase</fullName>
    </submittedName>
</protein>
<keyword evidence="5" id="KW-1185">Reference proteome</keyword>
<dbReference type="InterPro" id="IPR041677">
    <property type="entry name" value="DNA2/NAM7_AAA_11"/>
</dbReference>
<organism evidence="4 5">
    <name type="scientific">Mycoplasmopsis maculosa</name>
    <dbReference type="NCBI Taxonomy" id="114885"/>
    <lineage>
        <taxon>Bacteria</taxon>
        <taxon>Bacillati</taxon>
        <taxon>Mycoplasmatota</taxon>
        <taxon>Mycoplasmoidales</taxon>
        <taxon>Metamycoplasmataceae</taxon>
        <taxon>Mycoplasmopsis</taxon>
    </lineage>
</organism>
<keyword evidence="1" id="KW-0175">Coiled coil</keyword>
<evidence type="ECO:0000313" key="4">
    <source>
        <dbReference type="EMBL" id="VEU75397.1"/>
    </source>
</evidence>
<evidence type="ECO:0000259" key="2">
    <source>
        <dbReference type="Pfam" id="PF13086"/>
    </source>
</evidence>
<keyword evidence="4" id="KW-0067">ATP-binding</keyword>
<feature type="domain" description="DNA2/NAM7 helicase helicase" evidence="2">
    <location>
        <begin position="583"/>
        <end position="919"/>
    </location>
</feature>
<feature type="coiled-coil region" evidence="1">
    <location>
        <begin position="364"/>
        <end position="484"/>
    </location>
</feature>
<evidence type="ECO:0000313" key="5">
    <source>
        <dbReference type="Proteomes" id="UP000290243"/>
    </source>
</evidence>
<dbReference type="InterPro" id="IPR027417">
    <property type="entry name" value="P-loop_NTPase"/>
</dbReference>
<dbReference type="Pfam" id="PF13087">
    <property type="entry name" value="AAA_12"/>
    <property type="match status" value="1"/>
</dbReference>
<dbReference type="EMBL" id="LR215037">
    <property type="protein sequence ID" value="VEU75397.1"/>
    <property type="molecule type" value="Genomic_DNA"/>
</dbReference>
<evidence type="ECO:0000259" key="3">
    <source>
        <dbReference type="Pfam" id="PF13087"/>
    </source>
</evidence>
<name>A0A449B479_9BACT</name>
<accession>A0A449B479</accession>
<dbReference type="SUPFAM" id="SSF52540">
    <property type="entry name" value="P-loop containing nucleoside triphosphate hydrolases"/>
    <property type="match status" value="1"/>
</dbReference>
<gene>
    <name evidence="4" type="ORF">NCTC10168_00315</name>
</gene>
<dbReference type="Proteomes" id="UP000290243">
    <property type="component" value="Chromosome"/>
</dbReference>
<dbReference type="PANTHER" id="PTHR10887">
    <property type="entry name" value="DNA2/NAM7 HELICASE FAMILY"/>
    <property type="match status" value="1"/>
</dbReference>
<proteinExistence type="predicted"/>
<keyword evidence="4" id="KW-0347">Helicase</keyword>
<dbReference type="InterPro" id="IPR047187">
    <property type="entry name" value="SF1_C_Upf1"/>
</dbReference>
<dbReference type="KEGG" id="mmau:NCTC10168_00315"/>
<dbReference type="Gene3D" id="3.40.50.300">
    <property type="entry name" value="P-loop containing nucleotide triphosphate hydrolases"/>
    <property type="match status" value="2"/>
</dbReference>
<dbReference type="PANTHER" id="PTHR10887:SF495">
    <property type="entry name" value="HELICASE SENATAXIN ISOFORM X1-RELATED"/>
    <property type="match status" value="1"/>
</dbReference>
<dbReference type="CDD" id="cd18808">
    <property type="entry name" value="SF1_C_Upf1"/>
    <property type="match status" value="1"/>
</dbReference>
<evidence type="ECO:0000256" key="1">
    <source>
        <dbReference type="SAM" id="Coils"/>
    </source>
</evidence>
<dbReference type="Pfam" id="PF13086">
    <property type="entry name" value="AAA_11"/>
    <property type="match status" value="1"/>
</dbReference>
<dbReference type="GO" id="GO:0004386">
    <property type="term" value="F:helicase activity"/>
    <property type="evidence" value="ECO:0007669"/>
    <property type="project" value="UniProtKB-KW"/>
</dbReference>
<reference evidence="4 5" key="1">
    <citation type="submission" date="2019-01" db="EMBL/GenBank/DDBJ databases">
        <authorList>
            <consortium name="Pathogen Informatics"/>
        </authorList>
    </citation>
    <scope>NUCLEOTIDE SEQUENCE [LARGE SCALE GENOMIC DNA]</scope>
    <source>
        <strain evidence="4 5">NCTC10168</strain>
    </source>
</reference>
<dbReference type="Gene3D" id="1.10.287.1490">
    <property type="match status" value="1"/>
</dbReference>
<feature type="domain" description="DNA2/NAM7 helicase-like C-terminal" evidence="3">
    <location>
        <begin position="975"/>
        <end position="1211"/>
    </location>
</feature>
<dbReference type="RefSeq" id="WP_165255935.1">
    <property type="nucleotide sequence ID" value="NZ_LR215037.1"/>
</dbReference>
<keyword evidence="4" id="KW-0378">Hydrolase</keyword>
<dbReference type="AlphaFoldDB" id="A0A449B479"/>
<keyword evidence="4" id="KW-0547">Nucleotide-binding</keyword>
<dbReference type="InterPro" id="IPR041679">
    <property type="entry name" value="DNA2/NAM7-like_C"/>
</dbReference>
<dbReference type="InterPro" id="IPR045055">
    <property type="entry name" value="DNA2/NAM7-like"/>
</dbReference>
<sequence length="1253" mass="147201">MKLILNILNKCDISYSELINGNNELRKQDSQLTFSKREVRNKKITILNQLEKELESKKLNKREKLDYRKLFKFLNEDKNLDFYTCGLSRVYLKEDNNIYDELIRILKDPKLKHKEYDNFLVVAQTKDLSNLKIEGIEVDANAINLFFKLTVTREINSINNDYYSNTNNTENIIINFELQRINISNYNLPISKINRKLYKIDEVQFTCNSDNKCNSTTCNNSKLISRQIIKSVLQNTKSIFKKNEDPLKLNDIESNFRLFLEFYDDTKNSDTAFFLNLSNKNIILEKKQNEKDNIINFDNNYLYLFHKNNFNVLEHKKDWNLSDIRSKTNLFDSLKITFKFFEEKNGLKNIQKNEANSYNFDKNIEKIDENINVLNKEIKEINVNLNNFNNDIKTYNGKIRDIQNLINKYQILINEKTLEKEIEEIKNKIKKEEKSILEYENEINKVTNKQNGLTKEINSKNLEINRQTSLKKEYENLISKINNEKYLVKRVKSIKIEPKTKDDVSVEIESYFKNNSWKRYQLSTINIGEKTIINRSYNSIKNLFKGYIKEPSFLPSLIELLTVKIDENSKVIEDINNFISKYNLNEKQVLAFKKAIFSDALFLLQGPPGTGKTQVISALIDYYQYKNQNIMLTSSTHEAIDNVFDRFARLNPINPNIFAIKVSSGNRANNINPYSKENLSNRYIKALISEENLLHKTNSTNNKIFEFCNDINKDINENNIKIWNLFIKKIIENGKKIEEFKESLEVHYYMSEDDGASDRKYSKKIIDILEKYDYLKIGKELKKIGVNSPKNISDYVKNEQNKNINDFCDSEVLFKIKNKLNIAIKLNDLEDKNEDIYWNEKLVDVLFDNELVNLFGLTTTSSSEIEHNGKFIDLTMDYKIDLAIMDETSKSNLFEIINRCLHSGKSILCGDAYQLPPTVDFSEELYNWVIKEKYGLDNVDKKMKNDLVNKINDSLAYPYFNEKIKELTNMSNGNSLAYEFLDIQHRFPDEICHFINVLYKQKNQELKTFNKDVNFKKYSNITSKLNLIDTNTLPIKYIIDIKQFDNKFNLVNNFDHNMLIEDGFISSSFIKKFNQSTLDTRMNQYNAIVIVKIIQKLINDLEHDGINIENEKSKIGVIALTRNQAIVIRGIIQSKYPDLYTKYIATRSIVIDTIDNFQGRECEFIIVDLVRSENKGTEETTNKRNTNFLNDEARLNVAFSRTKNILIVVGDFSYYKNSSQGLMVLKKYINNYLQNKDYFVTPEEFIGKEYNEW</sequence>